<dbReference type="Pfam" id="PF01885">
    <property type="entry name" value="PTS_2-RNA"/>
    <property type="match status" value="1"/>
</dbReference>
<dbReference type="SUPFAM" id="SSF56399">
    <property type="entry name" value="ADP-ribosylation"/>
    <property type="match status" value="1"/>
</dbReference>
<keyword evidence="7" id="KW-1185">Reference proteome</keyword>
<dbReference type="InterPro" id="IPR042080">
    <property type="entry name" value="RNA_2'-PTrans_N"/>
</dbReference>
<dbReference type="InterPro" id="IPR022928">
    <property type="entry name" value="RNA_2'-PTrans_KptA"/>
</dbReference>
<dbReference type="HAMAP" id="MF_00299">
    <property type="entry name" value="KptA"/>
    <property type="match status" value="1"/>
</dbReference>
<dbReference type="Gene3D" id="3.20.170.30">
    <property type="match status" value="1"/>
</dbReference>
<evidence type="ECO:0000256" key="2">
    <source>
        <dbReference type="ARBA" id="ARBA00022679"/>
    </source>
</evidence>
<dbReference type="RefSeq" id="WP_378775884.1">
    <property type="nucleotide sequence ID" value="NZ_JBHTMX010000110.1"/>
</dbReference>
<gene>
    <name evidence="5" type="primary">kptA</name>
    <name evidence="6" type="ORF">ACFQ4O_11750</name>
</gene>
<dbReference type="EC" id="2.7.1.-" evidence="5"/>
<protein>
    <recommendedName>
        <fullName evidence="5">Probable RNA 2'-phosphotransferase</fullName>
        <ecNumber evidence="5">2.7.1.-</ecNumber>
    </recommendedName>
</protein>
<dbReference type="EMBL" id="JBHTMX010000110">
    <property type="protein sequence ID" value="MFD1332671.1"/>
    <property type="molecule type" value="Genomic_DNA"/>
</dbReference>
<reference evidence="7" key="1">
    <citation type="journal article" date="2019" name="Int. J. Syst. Evol. Microbiol.">
        <title>The Global Catalogue of Microorganisms (GCM) 10K type strain sequencing project: providing services to taxonomists for standard genome sequencing and annotation.</title>
        <authorList>
            <consortium name="The Broad Institute Genomics Platform"/>
            <consortium name="The Broad Institute Genome Sequencing Center for Infectious Disease"/>
            <person name="Wu L."/>
            <person name="Ma J."/>
        </authorList>
    </citation>
    <scope>NUCLEOTIDE SEQUENCE [LARGE SCALE GENOMIC DNA]</scope>
    <source>
        <strain evidence="7">CCUG 61696</strain>
    </source>
</reference>
<dbReference type="InterPro" id="IPR002745">
    <property type="entry name" value="Ptrans_KptA/Tpt1"/>
</dbReference>
<evidence type="ECO:0000256" key="1">
    <source>
        <dbReference type="ARBA" id="ARBA00009836"/>
    </source>
</evidence>
<evidence type="ECO:0000256" key="4">
    <source>
        <dbReference type="ARBA" id="ARBA00025212"/>
    </source>
</evidence>
<accession>A0ABW3Z919</accession>
<proteinExistence type="inferred from homology"/>
<organism evidence="6 7">
    <name type="scientific">Methylopila musalis</name>
    <dbReference type="NCBI Taxonomy" id="1134781"/>
    <lineage>
        <taxon>Bacteria</taxon>
        <taxon>Pseudomonadati</taxon>
        <taxon>Pseudomonadota</taxon>
        <taxon>Alphaproteobacteria</taxon>
        <taxon>Hyphomicrobiales</taxon>
        <taxon>Methylopilaceae</taxon>
        <taxon>Methylopila</taxon>
    </lineage>
</organism>
<evidence type="ECO:0000256" key="3">
    <source>
        <dbReference type="ARBA" id="ARBA00023027"/>
    </source>
</evidence>
<evidence type="ECO:0000313" key="7">
    <source>
        <dbReference type="Proteomes" id="UP001597171"/>
    </source>
</evidence>
<keyword evidence="2 5" id="KW-0808">Transferase</keyword>
<comment type="function">
    <text evidence="4 5">Removes the 2'-phosphate from RNA via an intermediate in which the phosphate is ADP-ribosylated by NAD followed by a presumed transesterification to release the RNA and generate ADP-ribose 1''-2''-cyclic phosphate (APPR&gt;P). May function as an ADP-ribosylase.</text>
</comment>
<dbReference type="Gene3D" id="1.10.10.970">
    <property type="entry name" value="RNA 2'-phosphotransferase, Tpt1/KptA family, N-terminal domain"/>
    <property type="match status" value="1"/>
</dbReference>
<comment type="caution">
    <text evidence="6">The sequence shown here is derived from an EMBL/GenBank/DDBJ whole genome shotgun (WGS) entry which is preliminary data.</text>
</comment>
<dbReference type="Proteomes" id="UP001597171">
    <property type="component" value="Unassembled WGS sequence"/>
</dbReference>
<comment type="similarity">
    <text evidence="1 5">Belongs to the KptA/TPT1 family.</text>
</comment>
<sequence length="181" mass="18934">MNRTLVQTSKFVSLALRHDPSAAGLTLDAQGWADLDALIAGAQAAGVALDREALAVIMAESDKARFELSPDASRIRAVHGHSVDVEAHGPAETPPETLWHGTATRVLDAILRDGLKPGARRFVHLSSDAAMARAVGTRHGQPVVLSVAAGAAHRAGRAFHRSSSGVWLTSAVEPAYLAVAD</sequence>
<dbReference type="PANTHER" id="PTHR12684">
    <property type="entry name" value="PUTATIVE PHOSPHOTRANSFERASE"/>
    <property type="match status" value="1"/>
</dbReference>
<dbReference type="InterPro" id="IPR042081">
    <property type="entry name" value="RNA_2'-PTrans_C"/>
</dbReference>
<evidence type="ECO:0000313" key="6">
    <source>
        <dbReference type="EMBL" id="MFD1332671.1"/>
    </source>
</evidence>
<evidence type="ECO:0000256" key="5">
    <source>
        <dbReference type="HAMAP-Rule" id="MF_00299"/>
    </source>
</evidence>
<name>A0ABW3Z919_9HYPH</name>
<dbReference type="PANTHER" id="PTHR12684:SF2">
    <property type="entry name" value="TRNA 2'-PHOSPHOTRANSFERASE 1"/>
    <property type="match status" value="1"/>
</dbReference>
<keyword evidence="3 5" id="KW-0520">NAD</keyword>